<evidence type="ECO:0000313" key="1">
    <source>
        <dbReference type="EMBL" id="RZF33887.1"/>
    </source>
</evidence>
<sequence>MSFECLSIPSAQLMTNLGVALDIEAVASAVYDRDCPMIGSICNEANVGWLCVAAYSRSRRRTVVCMTSCD</sequence>
<protein>
    <submittedName>
        <fullName evidence="1">Uncharacterized protein</fullName>
    </submittedName>
</protein>
<dbReference type="EMBL" id="QKKF02033200">
    <property type="protein sequence ID" value="RZF33887.1"/>
    <property type="molecule type" value="Genomic_DNA"/>
</dbReference>
<keyword evidence="2" id="KW-1185">Reference proteome</keyword>
<comment type="caution">
    <text evidence="1">The sequence shown here is derived from an EMBL/GenBank/DDBJ whole genome shotgun (WGS) entry which is preliminary data.</text>
</comment>
<evidence type="ECO:0000313" key="2">
    <source>
        <dbReference type="Proteomes" id="UP000291343"/>
    </source>
</evidence>
<accession>A0A482WK32</accession>
<organism evidence="1 2">
    <name type="scientific">Laodelphax striatellus</name>
    <name type="common">Small brown planthopper</name>
    <name type="synonym">Delphax striatella</name>
    <dbReference type="NCBI Taxonomy" id="195883"/>
    <lineage>
        <taxon>Eukaryota</taxon>
        <taxon>Metazoa</taxon>
        <taxon>Ecdysozoa</taxon>
        <taxon>Arthropoda</taxon>
        <taxon>Hexapoda</taxon>
        <taxon>Insecta</taxon>
        <taxon>Pterygota</taxon>
        <taxon>Neoptera</taxon>
        <taxon>Paraneoptera</taxon>
        <taxon>Hemiptera</taxon>
        <taxon>Auchenorrhyncha</taxon>
        <taxon>Fulgoroidea</taxon>
        <taxon>Delphacidae</taxon>
        <taxon>Criomorphinae</taxon>
        <taxon>Laodelphax</taxon>
    </lineage>
</organism>
<dbReference type="InParanoid" id="A0A482WK32"/>
<reference evidence="1 2" key="1">
    <citation type="journal article" date="2017" name="Gigascience">
        <title>Genome sequence of the small brown planthopper, Laodelphax striatellus.</title>
        <authorList>
            <person name="Zhu J."/>
            <person name="Jiang F."/>
            <person name="Wang X."/>
            <person name="Yang P."/>
            <person name="Bao Y."/>
            <person name="Zhao W."/>
            <person name="Wang W."/>
            <person name="Lu H."/>
            <person name="Wang Q."/>
            <person name="Cui N."/>
            <person name="Li J."/>
            <person name="Chen X."/>
            <person name="Luo L."/>
            <person name="Yu J."/>
            <person name="Kang L."/>
            <person name="Cui F."/>
        </authorList>
    </citation>
    <scope>NUCLEOTIDE SEQUENCE [LARGE SCALE GENOMIC DNA]</scope>
    <source>
        <strain evidence="1">Lst14</strain>
    </source>
</reference>
<dbReference type="Proteomes" id="UP000291343">
    <property type="component" value="Unassembled WGS sequence"/>
</dbReference>
<dbReference type="AlphaFoldDB" id="A0A482WK32"/>
<gene>
    <name evidence="1" type="ORF">LSTR_LSTR009911</name>
</gene>
<name>A0A482WK32_LAOST</name>
<proteinExistence type="predicted"/>